<reference evidence="7 8" key="1">
    <citation type="submission" date="2016-03" db="EMBL/GenBank/DDBJ databases">
        <authorList>
            <consortium name="Pathogen Informatics"/>
        </authorList>
    </citation>
    <scope>NUCLEOTIDE SEQUENCE [LARGE SCALE GENOMIC DNA]</scope>
    <source>
        <strain evidence="7 8">NCTC13364</strain>
    </source>
</reference>
<evidence type="ECO:0000256" key="1">
    <source>
        <dbReference type="ARBA" id="ARBA00004370"/>
    </source>
</evidence>
<evidence type="ECO:0000256" key="3">
    <source>
        <dbReference type="ARBA" id="ARBA00022692"/>
    </source>
</evidence>
<dbReference type="PROSITE" id="PS50895">
    <property type="entry name" value="SURF1"/>
    <property type="match status" value="1"/>
</dbReference>
<keyword evidence="6" id="KW-1003">Cell membrane</keyword>
<feature type="transmembrane region" description="Helical" evidence="6">
    <location>
        <begin position="223"/>
        <end position="244"/>
    </location>
</feature>
<name>A0A157LUQ1_9BORD</name>
<keyword evidence="4 6" id="KW-1133">Transmembrane helix</keyword>
<accession>A0A157LUQ1</accession>
<gene>
    <name evidence="7" type="ORF">SAMEA1982600_00881</name>
</gene>
<evidence type="ECO:0000313" key="7">
    <source>
        <dbReference type="EMBL" id="SAI00471.1"/>
    </source>
</evidence>
<dbReference type="CDD" id="cd06662">
    <property type="entry name" value="SURF1"/>
    <property type="match status" value="1"/>
</dbReference>
<organism evidence="7 8">
    <name type="scientific">Bordetella ansorpii</name>
    <dbReference type="NCBI Taxonomy" id="288768"/>
    <lineage>
        <taxon>Bacteria</taxon>
        <taxon>Pseudomonadati</taxon>
        <taxon>Pseudomonadota</taxon>
        <taxon>Betaproteobacteria</taxon>
        <taxon>Burkholderiales</taxon>
        <taxon>Alcaligenaceae</taxon>
        <taxon>Bordetella</taxon>
    </lineage>
</organism>
<feature type="transmembrane region" description="Helical" evidence="6">
    <location>
        <begin position="17"/>
        <end position="36"/>
    </location>
</feature>
<evidence type="ECO:0000256" key="5">
    <source>
        <dbReference type="ARBA" id="ARBA00023136"/>
    </source>
</evidence>
<dbReference type="Proteomes" id="UP000077037">
    <property type="component" value="Unassembled WGS sequence"/>
</dbReference>
<keyword evidence="5 6" id="KW-0472">Membrane</keyword>
<dbReference type="GO" id="GO:0005886">
    <property type="term" value="C:plasma membrane"/>
    <property type="evidence" value="ECO:0007669"/>
    <property type="project" value="UniProtKB-SubCell"/>
</dbReference>
<dbReference type="EMBL" id="FKBS01000008">
    <property type="protein sequence ID" value="SAI00471.1"/>
    <property type="molecule type" value="Genomic_DNA"/>
</dbReference>
<dbReference type="RefSeq" id="WP_066408848.1">
    <property type="nucleotide sequence ID" value="NZ_FKBS01000008.1"/>
</dbReference>
<comment type="similarity">
    <text evidence="2 6">Belongs to the SURF1 family.</text>
</comment>
<evidence type="ECO:0000256" key="6">
    <source>
        <dbReference type="RuleBase" id="RU363076"/>
    </source>
</evidence>
<sequence length="252" mass="27770">MTATAAVSRSRGVARRVFLVLLAIVLFAGFCSLGVWQVQRRAWKLDLIAKVDQRVHLPATQAPGEDRWDTMNTANDEYRHVVATGEYRYDQQTLVQATTDYGSGYWVMTPLQLRQGGTVLVNRGFVLPAWRKQQDQGGPAGLVEVAGLLRMSEPDFPILRTNDPAKDVWYSRDTRAIGVARGLDAGAVAPYFIDAEKTAGPAVDPSVAPVRGLTVLAFRNSHLVYAITWFAMAAMVIVGAVIVARTGRRRER</sequence>
<comment type="subcellular location">
    <subcellularLocation>
        <location evidence="6">Cell membrane</location>
        <topology evidence="6">Multi-pass membrane protein</topology>
    </subcellularLocation>
    <subcellularLocation>
        <location evidence="1">Membrane</location>
    </subcellularLocation>
</comment>
<dbReference type="Pfam" id="PF02104">
    <property type="entry name" value="SURF1"/>
    <property type="match status" value="1"/>
</dbReference>
<dbReference type="PANTHER" id="PTHR23427:SF2">
    <property type="entry name" value="SURFEIT LOCUS PROTEIN 1"/>
    <property type="match status" value="1"/>
</dbReference>
<evidence type="ECO:0000256" key="4">
    <source>
        <dbReference type="ARBA" id="ARBA00022989"/>
    </source>
</evidence>
<protein>
    <recommendedName>
        <fullName evidence="6">SURF1-like protein</fullName>
    </recommendedName>
</protein>
<dbReference type="AlphaFoldDB" id="A0A157LUQ1"/>
<dbReference type="OrthoDB" id="9807214at2"/>
<dbReference type="InterPro" id="IPR002994">
    <property type="entry name" value="Surf1/Shy1"/>
</dbReference>
<evidence type="ECO:0000256" key="2">
    <source>
        <dbReference type="ARBA" id="ARBA00007165"/>
    </source>
</evidence>
<dbReference type="InterPro" id="IPR045214">
    <property type="entry name" value="Surf1/Surf4"/>
</dbReference>
<keyword evidence="3 6" id="KW-0812">Transmembrane</keyword>
<proteinExistence type="inferred from homology"/>
<dbReference type="PANTHER" id="PTHR23427">
    <property type="entry name" value="SURFEIT LOCUS PROTEIN"/>
    <property type="match status" value="1"/>
</dbReference>
<evidence type="ECO:0000313" key="8">
    <source>
        <dbReference type="Proteomes" id="UP000077037"/>
    </source>
</evidence>